<dbReference type="EMBL" id="CP056030">
    <property type="protein sequence ID" value="QKZ07504.1"/>
    <property type="molecule type" value="Genomic_DNA"/>
</dbReference>
<name>A0A7D5HAR9_9PSED</name>
<sequence>MAGAFMPTHLAPGDYVARPRLGIITGSGPEAGMDMWAKLLEENRRRLGEAFRGDLDAPAVSIISDPELGLSMELHKTEQQVWNALHQDILALDGKVAAFAIACNTLNLFAERIRALNLQTAFVSFCDVLEAFLLRNGQQRVCLLGARPVAELGEWSPYRSLRQHVAFEPAPAQALHQLIYDIKALGPKHPDLRPRFTRMLEGIESDTVLLACTELPLIADIDTDKQLVDVTQLVVEALLDHTGVIREETGT</sequence>
<dbReference type="KEGG" id="pez:HWQ56_28455"/>
<dbReference type="PROSITE" id="PS00924">
    <property type="entry name" value="ASP_GLU_RACEMASE_2"/>
    <property type="match status" value="1"/>
</dbReference>
<dbReference type="SUPFAM" id="SSF53681">
    <property type="entry name" value="Aspartate/glutamate racemase"/>
    <property type="match status" value="2"/>
</dbReference>
<dbReference type="AlphaFoldDB" id="A0A7D5HAR9"/>
<dbReference type="InterPro" id="IPR001920">
    <property type="entry name" value="Asp/Glu_race"/>
</dbReference>
<protein>
    <submittedName>
        <fullName evidence="1">Aspartate/glutamate racemase family protein</fullName>
    </submittedName>
</protein>
<organism evidence="1 2">
    <name type="scientific">Pseudomonas eucalypticola</name>
    <dbReference type="NCBI Taxonomy" id="2599595"/>
    <lineage>
        <taxon>Bacteria</taxon>
        <taxon>Pseudomonadati</taxon>
        <taxon>Pseudomonadota</taxon>
        <taxon>Gammaproteobacteria</taxon>
        <taxon>Pseudomonadales</taxon>
        <taxon>Pseudomonadaceae</taxon>
        <taxon>Pseudomonas</taxon>
    </lineage>
</organism>
<dbReference type="Pfam" id="PF01177">
    <property type="entry name" value="Asp_Glu_race"/>
    <property type="match status" value="1"/>
</dbReference>
<accession>A0A7D5HAR9</accession>
<evidence type="ECO:0000313" key="2">
    <source>
        <dbReference type="Proteomes" id="UP000509568"/>
    </source>
</evidence>
<dbReference type="InterPro" id="IPR015942">
    <property type="entry name" value="Asp/Glu/hydantoin_racemase"/>
</dbReference>
<gene>
    <name evidence="1" type="ORF">HWQ56_28455</name>
</gene>
<dbReference type="InterPro" id="IPR033134">
    <property type="entry name" value="Asp/Glu_racemase_AS_2"/>
</dbReference>
<dbReference type="Proteomes" id="UP000509568">
    <property type="component" value="Chromosome"/>
</dbReference>
<reference evidence="1 2" key="1">
    <citation type="submission" date="2020-06" db="EMBL/GenBank/DDBJ databases">
        <title>Pseudomonas eucalypticola sp. nov., an endophyte of Eucalyptus dunnii leaves with biocontrol ability of eucalyptus leaf blight.</title>
        <authorList>
            <person name="Liu Y."/>
            <person name="Song Z."/>
            <person name="Zeng H."/>
            <person name="Lu M."/>
            <person name="Wang X."/>
            <person name="Lian X."/>
            <person name="Zhang Q."/>
        </authorList>
    </citation>
    <scope>NUCLEOTIDE SEQUENCE [LARGE SCALE GENOMIC DNA]</scope>
    <source>
        <strain evidence="1 2">NP-1</strain>
    </source>
</reference>
<keyword evidence="2" id="KW-1185">Reference proteome</keyword>
<proteinExistence type="predicted"/>
<evidence type="ECO:0000313" key="1">
    <source>
        <dbReference type="EMBL" id="QKZ07504.1"/>
    </source>
</evidence>
<dbReference type="Gene3D" id="3.40.50.1860">
    <property type="match status" value="2"/>
</dbReference>
<dbReference type="GO" id="GO:0047661">
    <property type="term" value="F:amino-acid racemase activity"/>
    <property type="evidence" value="ECO:0007669"/>
    <property type="project" value="InterPro"/>
</dbReference>